<protein>
    <submittedName>
        <fullName evidence="2">OmpW family outer membrane protein</fullName>
    </submittedName>
</protein>
<name>A0ABU5ZV41_9FLAO</name>
<reference evidence="2 3" key="1">
    <citation type="journal article" date="2013" name="Int. J. Syst. Evol. Microbiol.">
        <title>Aquimarina gracilis sp. nov., isolated from the gut microflora of a mussel, Mytilus coruscus, and emended description of Aquimarina spongiae.</title>
        <authorList>
            <person name="Park S.C."/>
            <person name="Choe H.N."/>
            <person name="Baik K.S."/>
            <person name="Seong C.N."/>
        </authorList>
    </citation>
    <scope>NUCLEOTIDE SEQUENCE [LARGE SCALE GENOMIC DNA]</scope>
    <source>
        <strain evidence="2 3">PSC32</strain>
    </source>
</reference>
<feature type="chain" id="PRO_5047180719" evidence="1">
    <location>
        <begin position="23"/>
        <end position="237"/>
    </location>
</feature>
<dbReference type="SUPFAM" id="SSF56925">
    <property type="entry name" value="OMPA-like"/>
    <property type="match status" value="1"/>
</dbReference>
<dbReference type="PANTHER" id="PTHR36920">
    <property type="match status" value="1"/>
</dbReference>
<keyword evidence="3" id="KW-1185">Reference proteome</keyword>
<dbReference type="Pfam" id="PF03922">
    <property type="entry name" value="OmpW"/>
    <property type="match status" value="1"/>
</dbReference>
<dbReference type="InterPro" id="IPR005618">
    <property type="entry name" value="OMPW"/>
</dbReference>
<feature type="signal peptide" evidence="1">
    <location>
        <begin position="1"/>
        <end position="22"/>
    </location>
</feature>
<organism evidence="2 3">
    <name type="scientific">Aquimarina gracilis</name>
    <dbReference type="NCBI Taxonomy" id="874422"/>
    <lineage>
        <taxon>Bacteria</taxon>
        <taxon>Pseudomonadati</taxon>
        <taxon>Bacteroidota</taxon>
        <taxon>Flavobacteriia</taxon>
        <taxon>Flavobacteriales</taxon>
        <taxon>Flavobacteriaceae</taxon>
        <taxon>Aquimarina</taxon>
    </lineage>
</organism>
<dbReference type="RefSeq" id="WP_324179902.1">
    <property type="nucleotide sequence ID" value="NZ_BAABAW010000007.1"/>
</dbReference>
<comment type="caution">
    <text evidence="2">The sequence shown here is derived from an EMBL/GenBank/DDBJ whole genome shotgun (WGS) entry which is preliminary data.</text>
</comment>
<dbReference type="InterPro" id="IPR011250">
    <property type="entry name" value="OMP/PagP_B-barrel"/>
</dbReference>
<evidence type="ECO:0000256" key="1">
    <source>
        <dbReference type="SAM" id="SignalP"/>
    </source>
</evidence>
<proteinExistence type="predicted"/>
<evidence type="ECO:0000313" key="2">
    <source>
        <dbReference type="EMBL" id="MEB3345874.1"/>
    </source>
</evidence>
<dbReference type="Gene3D" id="2.40.160.20">
    <property type="match status" value="1"/>
</dbReference>
<dbReference type="EMBL" id="JAYKLX010000004">
    <property type="protein sequence ID" value="MEB3345874.1"/>
    <property type="molecule type" value="Genomic_DNA"/>
</dbReference>
<dbReference type="PANTHER" id="PTHR36920:SF1">
    <property type="entry name" value="OUTER MEMBRANE PROTEIN W"/>
    <property type="match status" value="1"/>
</dbReference>
<sequence length="237" mass="26004">MNLSLRKALFLGFVLAIATVLGQETSNNKIHKNLIKLGAGKLINNTSTTDLEGPLTPTGYRIDVNNPTGFVGSYTRFFGKHMGIEVLLGLPLTLKIEGAGEASFVESVGDVKVLPPTVLFNYYFTPIEKDFRPYLGIALNHTIFYNAESSQQLEETLFGETEIDLSSSTNIGGFAGLNYRIYDQYFASFIAGYVAVSTKATTTTDTRVIGIPIGIIEREIEVDLNPFVFLFTLGMSF</sequence>
<evidence type="ECO:0000313" key="3">
    <source>
        <dbReference type="Proteomes" id="UP001327027"/>
    </source>
</evidence>
<dbReference type="Proteomes" id="UP001327027">
    <property type="component" value="Unassembled WGS sequence"/>
</dbReference>
<keyword evidence="1" id="KW-0732">Signal</keyword>
<gene>
    <name evidence="2" type="ORF">U6A24_10395</name>
</gene>
<accession>A0ABU5ZV41</accession>